<evidence type="ECO:0000259" key="6">
    <source>
        <dbReference type="Pfam" id="PF04357"/>
    </source>
</evidence>
<protein>
    <submittedName>
        <fullName evidence="7">Translocation/assembly module TamB</fullName>
    </submittedName>
</protein>
<dbReference type="PANTHER" id="PTHR36985:SF1">
    <property type="entry name" value="TRANSLOCATION AND ASSEMBLY MODULE SUBUNIT TAMB"/>
    <property type="match status" value="1"/>
</dbReference>
<evidence type="ECO:0000256" key="1">
    <source>
        <dbReference type="ARBA" id="ARBA00004167"/>
    </source>
</evidence>
<dbReference type="EMBL" id="STGV01000004">
    <property type="protein sequence ID" value="THV22431.1"/>
    <property type="molecule type" value="Genomic_DNA"/>
</dbReference>
<feature type="domain" description="Translocation and assembly module TamB C-terminal" evidence="6">
    <location>
        <begin position="842"/>
        <end position="1014"/>
    </location>
</feature>
<dbReference type="OrthoDB" id="7784409at2"/>
<feature type="domain" description="Translocation and assembly module TamB C-terminal" evidence="6">
    <location>
        <begin position="1042"/>
        <end position="1386"/>
    </location>
</feature>
<keyword evidence="8" id="KW-1185">Reference proteome</keyword>
<keyword evidence="3" id="KW-1133">Transmembrane helix</keyword>
<evidence type="ECO:0000256" key="4">
    <source>
        <dbReference type="ARBA" id="ARBA00023136"/>
    </source>
</evidence>
<sequence length="1386" mass="142577">MIWMKRILVWTFRLLGGLIAAAVALVILVLLVGGFSRSGSQFVADRIASLVSTEERQITISAPSPLLSSPFTIDTVTVADTRGTYATIKGLSLAWSPLELLQGRFSADRIQADEIVVLRSPDKPAEESSSQDEPFSLPVEIDVRNVDLPMVSLGAALAGQEIGLSAQGSLRIADNTIASRLTATRLNDVGNNAIADILYAPNDNRLRIRMDYQEPSRGFLGNLIDIPGRPPLALRMDGDGPLNDWAGRLVASLAGVETVSVDTTHTLSTEGIRSITAKGGGMFADLLPPTLRDAFSGETAIDVAARLTETGAVTIDSGRLTSGAVTITAQGTYDPNGENDLKVSAAANGDAVDLPIGTEASAGTASIRAAELSVSGSAAAANLAVDADLAELRLPQGRFGDVALSAKSASFDLLNRQGPATAELTIQRAEILDPQLSPYVKAPMAAVADLVIAETIDIKSLTLASRGLDAAIDGTFDPATLAFSGTVAASAESALLPPGLREKLSGPVSASARIDFTAPQAVSIRELALQSSLGTAQGALAIDPQGAISANLTGRLNDVGSFIDNAEGAAAFDLSGSGPPEALQVDVTAVIEQGTAAGYPVEDLSLKFSGLANPEAPSGLLAITGQLDGKPVNADARLASANGQTTIDGLSLEIGPNRLTGALALDDGFKPEGKLDFNFPDLSLLTALAGQNISGDLTGSIALDNAGGTISGTVEARGASLKRDDLTIENPVVDLKINDLSALSAEGAIRADTAIQGTNRLENAALTLQSLAGKTQFDLNALFEGAPAQLQGQLTRGTDGLSISLNQLRLQPRGIPLALSQPTDLNLLEGGVTLNQTVIRAGNGRITINGRAGADLDLTVDITDLPASLAAQFAPSAAPEGTVNGRITVRGTPSAPIADYRLALGAVSVAQTRAAGLPALDISANGDFRDNRLGLTSQIAGGGINLGINGAVTLATGAALDLRVNGTVPLSALNGQLSNQGFVADGTAAVDLTIRGNAAQPEISGTVSTSGSRIVDVRRNLAVENLTTSINLTGSRAEIGALTGSFATGGTLNASGYIDIRGTGLPAELTIALDKAVYVDGDTVTSTADARLTLSGPLLAGPTLAGTVNLDRTSITLSERRPASLAELDIVHKNAPPQILRQQRDDRPAEGRSSSSPLRLDLTLSAPSQTFIRGRGIDAEVGGTIQLTGTAAAPSVTGAFELRRGRMQILTRRLDVTRATITFGGDLVPILDLEAQTLSGNATLTINLTGLASDPQVAFSSSPSLPQDEILAQILFGQSMSRLSALQIAQLADAAAQLAGGRGTSLFQALRTTLGIDDLDISTDETGQTTISAGKYLNDRTYFELQQTGSGDAKAVINLDVGRGVKLKGEAGGSGAGGGIFYEKEY</sequence>
<evidence type="ECO:0000256" key="3">
    <source>
        <dbReference type="ARBA" id="ARBA00022989"/>
    </source>
</evidence>
<evidence type="ECO:0000313" key="7">
    <source>
        <dbReference type="EMBL" id="THV22431.1"/>
    </source>
</evidence>
<feature type="region of interest" description="Disordered" evidence="5">
    <location>
        <begin position="1136"/>
        <end position="1160"/>
    </location>
</feature>
<comment type="caution">
    <text evidence="7">The sequence shown here is derived from an EMBL/GenBank/DDBJ whole genome shotgun (WGS) entry which is preliminary data.</text>
</comment>
<comment type="subcellular location">
    <subcellularLocation>
        <location evidence="1">Membrane</location>
        <topology evidence="1">Single-pass membrane protein</topology>
    </subcellularLocation>
</comment>
<reference evidence="7 8" key="1">
    <citation type="submission" date="2019-04" db="EMBL/GenBank/DDBJ databases">
        <title>Genome sequence of strain shin9-1.</title>
        <authorList>
            <person name="Gao J."/>
            <person name="Sun J."/>
        </authorList>
    </citation>
    <scope>NUCLEOTIDE SEQUENCE [LARGE SCALE GENOMIC DNA]</scope>
    <source>
        <strain evidence="8">shin9-1</strain>
    </source>
</reference>
<dbReference type="PANTHER" id="PTHR36985">
    <property type="entry name" value="TRANSLOCATION AND ASSEMBLY MODULE SUBUNIT TAMB"/>
    <property type="match status" value="1"/>
</dbReference>
<keyword evidence="2" id="KW-0812">Transmembrane</keyword>
<organism evidence="7 8">
    <name type="scientific">Peteryoungia ipomoeae</name>
    <dbReference type="NCBI Taxonomy" id="1210932"/>
    <lineage>
        <taxon>Bacteria</taxon>
        <taxon>Pseudomonadati</taxon>
        <taxon>Pseudomonadota</taxon>
        <taxon>Alphaproteobacteria</taxon>
        <taxon>Hyphomicrobiales</taxon>
        <taxon>Rhizobiaceae</taxon>
        <taxon>Peteryoungia</taxon>
    </lineage>
</organism>
<gene>
    <name evidence="7" type="ORF">FAA97_14220</name>
</gene>
<proteinExistence type="predicted"/>
<name>A0A4S8NZQ2_9HYPH</name>
<dbReference type="GO" id="GO:0009306">
    <property type="term" value="P:protein secretion"/>
    <property type="evidence" value="ECO:0007669"/>
    <property type="project" value="InterPro"/>
</dbReference>
<evidence type="ECO:0000313" key="8">
    <source>
        <dbReference type="Proteomes" id="UP000308828"/>
    </source>
</evidence>
<dbReference type="Proteomes" id="UP000308828">
    <property type="component" value="Unassembled WGS sequence"/>
</dbReference>
<dbReference type="Pfam" id="PF04357">
    <property type="entry name" value="TamB"/>
    <property type="match status" value="2"/>
</dbReference>
<evidence type="ECO:0000256" key="5">
    <source>
        <dbReference type="SAM" id="MobiDB-lite"/>
    </source>
</evidence>
<keyword evidence="4" id="KW-0472">Membrane</keyword>
<dbReference type="RefSeq" id="WP_136599200.1">
    <property type="nucleotide sequence ID" value="NZ_STGV01000004.1"/>
</dbReference>
<dbReference type="InterPro" id="IPR007452">
    <property type="entry name" value="TamB_C"/>
</dbReference>
<dbReference type="GO" id="GO:0005886">
    <property type="term" value="C:plasma membrane"/>
    <property type="evidence" value="ECO:0007669"/>
    <property type="project" value="InterPro"/>
</dbReference>
<accession>A0A4S8NZQ2</accession>
<evidence type="ECO:0000256" key="2">
    <source>
        <dbReference type="ARBA" id="ARBA00022692"/>
    </source>
</evidence>